<keyword evidence="3" id="KW-1185">Reference proteome</keyword>
<accession>A0AAP0QPQ9</accession>
<dbReference type="Proteomes" id="UP001428341">
    <property type="component" value="Unassembled WGS sequence"/>
</dbReference>
<name>A0AAP0QPQ9_9ROSI</name>
<proteinExistence type="predicted"/>
<feature type="chain" id="PRO_5042868524" evidence="1">
    <location>
        <begin position="27"/>
        <end position="107"/>
    </location>
</feature>
<evidence type="ECO:0000313" key="3">
    <source>
        <dbReference type="Proteomes" id="UP001428341"/>
    </source>
</evidence>
<gene>
    <name evidence="2" type="ORF">WN944_006551</name>
</gene>
<dbReference type="EMBL" id="JBCGBO010000003">
    <property type="protein sequence ID" value="KAK9214558.1"/>
    <property type="molecule type" value="Genomic_DNA"/>
</dbReference>
<protein>
    <submittedName>
        <fullName evidence="2">Uncharacterized protein</fullName>
    </submittedName>
</protein>
<feature type="signal peptide" evidence="1">
    <location>
        <begin position="1"/>
        <end position="26"/>
    </location>
</feature>
<evidence type="ECO:0000256" key="1">
    <source>
        <dbReference type="SAM" id="SignalP"/>
    </source>
</evidence>
<reference evidence="2 3" key="1">
    <citation type="submission" date="2024-05" db="EMBL/GenBank/DDBJ databases">
        <title>Haplotype-resolved chromosome-level genome assembly of Huyou (Citrus changshanensis).</title>
        <authorList>
            <person name="Miao C."/>
            <person name="Chen W."/>
            <person name="Wu Y."/>
            <person name="Wang L."/>
            <person name="Zhao S."/>
            <person name="Grierson D."/>
            <person name="Xu C."/>
            <person name="Chen K."/>
        </authorList>
    </citation>
    <scope>NUCLEOTIDE SEQUENCE [LARGE SCALE GENOMIC DNA]</scope>
    <source>
        <strain evidence="2">01-14</strain>
        <tissue evidence="2">Leaf</tissue>
    </source>
</reference>
<dbReference type="AlphaFoldDB" id="A0AAP0QPQ9"/>
<evidence type="ECO:0000313" key="2">
    <source>
        <dbReference type="EMBL" id="KAK9214558.1"/>
    </source>
</evidence>
<organism evidence="2 3">
    <name type="scientific">Citrus x changshan-huyou</name>
    <dbReference type="NCBI Taxonomy" id="2935761"/>
    <lineage>
        <taxon>Eukaryota</taxon>
        <taxon>Viridiplantae</taxon>
        <taxon>Streptophyta</taxon>
        <taxon>Embryophyta</taxon>
        <taxon>Tracheophyta</taxon>
        <taxon>Spermatophyta</taxon>
        <taxon>Magnoliopsida</taxon>
        <taxon>eudicotyledons</taxon>
        <taxon>Gunneridae</taxon>
        <taxon>Pentapetalae</taxon>
        <taxon>rosids</taxon>
        <taxon>malvids</taxon>
        <taxon>Sapindales</taxon>
        <taxon>Rutaceae</taxon>
        <taxon>Aurantioideae</taxon>
        <taxon>Citrus</taxon>
    </lineage>
</organism>
<comment type="caution">
    <text evidence="2">The sequence shown here is derived from an EMBL/GenBank/DDBJ whole genome shotgun (WGS) entry which is preliminary data.</text>
</comment>
<sequence length="107" mass="12200">MAKNGFFLISLLPFILFLQMSLLGGATTTHDDRKASMVFLWQELRYIKSYASADGVAPAPEIVSLETRVLGSEKTIVVDIIIRGRGDFKYRRFKQLHKVSYFRKAIT</sequence>
<keyword evidence="1" id="KW-0732">Signal</keyword>